<keyword evidence="6" id="KW-0378">Hydrolase</keyword>
<dbReference type="SMART" id="SM00487">
    <property type="entry name" value="DEXDc"/>
    <property type="match status" value="1"/>
</dbReference>
<keyword evidence="14" id="KW-1185">Reference proteome</keyword>
<dbReference type="Pfam" id="PF07717">
    <property type="entry name" value="OB_NTP_bind"/>
    <property type="match status" value="1"/>
</dbReference>
<keyword evidence="8" id="KW-0067">ATP-binding</keyword>
<accession>A0A4W5RA53</accession>
<evidence type="ECO:0000259" key="12">
    <source>
        <dbReference type="PROSITE" id="PS51194"/>
    </source>
</evidence>
<dbReference type="GO" id="GO:0005524">
    <property type="term" value="F:ATP binding"/>
    <property type="evidence" value="ECO:0007669"/>
    <property type="project" value="UniProtKB-KW"/>
</dbReference>
<dbReference type="GO" id="GO:0005634">
    <property type="term" value="C:nucleus"/>
    <property type="evidence" value="ECO:0007669"/>
    <property type="project" value="TreeGrafter"/>
</dbReference>
<dbReference type="Gene3D" id="3.30.160.20">
    <property type="match status" value="2"/>
</dbReference>
<dbReference type="PROSITE" id="PS00690">
    <property type="entry name" value="DEAH_ATP_HELICASE"/>
    <property type="match status" value="1"/>
</dbReference>
<evidence type="ECO:0000256" key="5">
    <source>
        <dbReference type="ARBA" id="ARBA00022741"/>
    </source>
</evidence>
<dbReference type="GO" id="GO:0016787">
    <property type="term" value="F:hydrolase activity"/>
    <property type="evidence" value="ECO:0007669"/>
    <property type="project" value="UniProtKB-KW"/>
</dbReference>
<dbReference type="SUPFAM" id="SSF52540">
    <property type="entry name" value="P-loop containing nucleoside triphosphate hydrolases"/>
    <property type="match status" value="1"/>
</dbReference>
<dbReference type="Ensembl" id="ENSHHUT00000085515.1">
    <property type="protein sequence ID" value="ENSHHUP00000082898.1"/>
    <property type="gene ID" value="ENSHHUG00000048129.1"/>
</dbReference>
<keyword evidence="4" id="KW-0963">Cytoplasm</keyword>
<feature type="domain" description="Helicase ATP-binding" evidence="11">
    <location>
        <begin position="234"/>
        <end position="403"/>
    </location>
</feature>
<evidence type="ECO:0000313" key="14">
    <source>
        <dbReference type="Proteomes" id="UP000314982"/>
    </source>
</evidence>
<dbReference type="SMART" id="SM00490">
    <property type="entry name" value="HELICc"/>
    <property type="match status" value="1"/>
</dbReference>
<proteinExistence type="inferred from homology"/>
<dbReference type="CDD" id="cd18791">
    <property type="entry name" value="SF2_C_RHA"/>
    <property type="match status" value="1"/>
</dbReference>
<evidence type="ECO:0000313" key="13">
    <source>
        <dbReference type="Ensembl" id="ENSHHUP00000082898.1"/>
    </source>
</evidence>
<reference evidence="14" key="1">
    <citation type="submission" date="2018-06" db="EMBL/GenBank/DDBJ databases">
        <title>Genome assembly of Danube salmon.</title>
        <authorList>
            <person name="Macqueen D.J."/>
            <person name="Gundappa M.K."/>
        </authorList>
    </citation>
    <scope>NUCLEOTIDE SEQUENCE [LARGE SCALE GENOMIC DNA]</scope>
</reference>
<dbReference type="FunFam" id="3.40.50.300:FF:000414">
    <property type="entry name" value="ATP-dependent RNA helicase DHX30 isoform X1"/>
    <property type="match status" value="1"/>
</dbReference>
<dbReference type="FunFam" id="3.40.50.300:FF:000375">
    <property type="entry name" value="Putative ATP-dependent RNA helicase DHX30"/>
    <property type="match status" value="1"/>
</dbReference>
<dbReference type="Gene3D" id="1.20.120.1080">
    <property type="match status" value="1"/>
</dbReference>
<dbReference type="GO" id="GO:0002151">
    <property type="term" value="F:G-quadruplex RNA binding"/>
    <property type="evidence" value="ECO:0007669"/>
    <property type="project" value="TreeGrafter"/>
</dbReference>
<keyword evidence="5" id="KW-0547">Nucleotide-binding</keyword>
<comment type="catalytic activity">
    <reaction evidence="10">
        <text>ATP + H2O = ADP + phosphate + H(+)</text>
        <dbReference type="Rhea" id="RHEA:13065"/>
        <dbReference type="ChEBI" id="CHEBI:15377"/>
        <dbReference type="ChEBI" id="CHEBI:15378"/>
        <dbReference type="ChEBI" id="CHEBI:30616"/>
        <dbReference type="ChEBI" id="CHEBI:43474"/>
        <dbReference type="ChEBI" id="CHEBI:456216"/>
        <dbReference type="EC" id="3.6.4.13"/>
    </reaction>
</comment>
<evidence type="ECO:0000256" key="6">
    <source>
        <dbReference type="ARBA" id="ARBA00022801"/>
    </source>
</evidence>
<dbReference type="InterPro" id="IPR011545">
    <property type="entry name" value="DEAD/DEAH_box_helicase_dom"/>
</dbReference>
<dbReference type="InterPro" id="IPR007502">
    <property type="entry name" value="Helicase-assoc_dom"/>
</dbReference>
<dbReference type="AlphaFoldDB" id="A0A4W5RA53"/>
<evidence type="ECO:0000256" key="2">
    <source>
        <dbReference type="ARBA" id="ARBA00008792"/>
    </source>
</evidence>
<dbReference type="GeneTree" id="ENSGT00940000158279"/>
<keyword evidence="9" id="KW-0694">RNA-binding</keyword>
<comment type="subcellular location">
    <subcellularLocation>
        <location evidence="1">Cytoplasm</location>
    </subcellularLocation>
</comment>
<evidence type="ECO:0000256" key="4">
    <source>
        <dbReference type="ARBA" id="ARBA00022490"/>
    </source>
</evidence>
<dbReference type="InterPro" id="IPR027417">
    <property type="entry name" value="P-loop_NTPase"/>
</dbReference>
<protein>
    <recommendedName>
        <fullName evidence="3">RNA helicase</fullName>
        <ecNumber evidence="3">3.6.4.13</ecNumber>
    </recommendedName>
</protein>
<dbReference type="GO" id="GO:0003678">
    <property type="term" value="F:DNA helicase activity"/>
    <property type="evidence" value="ECO:0007669"/>
    <property type="project" value="TreeGrafter"/>
</dbReference>
<dbReference type="PROSITE" id="PS51192">
    <property type="entry name" value="HELICASE_ATP_BIND_1"/>
    <property type="match status" value="1"/>
</dbReference>
<dbReference type="PROSITE" id="PS51194">
    <property type="entry name" value="HELICASE_CTER"/>
    <property type="match status" value="1"/>
</dbReference>
<dbReference type="Gene3D" id="3.40.50.300">
    <property type="entry name" value="P-loop containing nucleotide triphosphate hydrolases"/>
    <property type="match status" value="2"/>
</dbReference>
<dbReference type="GO" id="GO:0003724">
    <property type="term" value="F:RNA helicase activity"/>
    <property type="evidence" value="ECO:0007669"/>
    <property type="project" value="UniProtKB-EC"/>
</dbReference>
<dbReference type="EC" id="3.6.4.13" evidence="3"/>
<keyword evidence="7" id="KW-0347">Helicase</keyword>
<dbReference type="InterPro" id="IPR011709">
    <property type="entry name" value="DEAD-box_helicase_OB_fold"/>
</dbReference>
<dbReference type="Pfam" id="PF21010">
    <property type="entry name" value="HA2_C"/>
    <property type="match status" value="1"/>
</dbReference>
<evidence type="ECO:0000256" key="9">
    <source>
        <dbReference type="ARBA" id="ARBA00022884"/>
    </source>
</evidence>
<evidence type="ECO:0000256" key="8">
    <source>
        <dbReference type="ARBA" id="ARBA00022840"/>
    </source>
</evidence>
<evidence type="ECO:0000259" key="11">
    <source>
        <dbReference type="PROSITE" id="PS51192"/>
    </source>
</evidence>
<dbReference type="InterPro" id="IPR002464">
    <property type="entry name" value="DNA/RNA_helicase_DEAH_CS"/>
</dbReference>
<dbReference type="PANTHER" id="PTHR18934:SF257">
    <property type="entry name" value="ATP-DEPENDENT RNA HELICASE DHX30"/>
    <property type="match status" value="1"/>
</dbReference>
<dbReference type="Proteomes" id="UP000314982">
    <property type="component" value="Unassembled WGS sequence"/>
</dbReference>
<dbReference type="SMART" id="SM00847">
    <property type="entry name" value="HA2"/>
    <property type="match status" value="1"/>
</dbReference>
<evidence type="ECO:0000256" key="7">
    <source>
        <dbReference type="ARBA" id="ARBA00022806"/>
    </source>
</evidence>
<organism evidence="13 14">
    <name type="scientific">Hucho hucho</name>
    <name type="common">huchen</name>
    <dbReference type="NCBI Taxonomy" id="62062"/>
    <lineage>
        <taxon>Eukaryota</taxon>
        <taxon>Metazoa</taxon>
        <taxon>Chordata</taxon>
        <taxon>Craniata</taxon>
        <taxon>Vertebrata</taxon>
        <taxon>Euteleostomi</taxon>
        <taxon>Actinopterygii</taxon>
        <taxon>Neopterygii</taxon>
        <taxon>Teleostei</taxon>
        <taxon>Protacanthopterygii</taxon>
        <taxon>Salmoniformes</taxon>
        <taxon>Salmonidae</taxon>
        <taxon>Salmoninae</taxon>
        <taxon>Hucho</taxon>
    </lineage>
</organism>
<evidence type="ECO:0000256" key="3">
    <source>
        <dbReference type="ARBA" id="ARBA00012552"/>
    </source>
</evidence>
<dbReference type="Pfam" id="PF00270">
    <property type="entry name" value="DEAD"/>
    <property type="match status" value="1"/>
</dbReference>
<dbReference type="Pfam" id="PF00271">
    <property type="entry name" value="Helicase_C"/>
    <property type="match status" value="1"/>
</dbReference>
<comment type="similarity">
    <text evidence="2">Belongs to the DEAD box helicase family. DEAH subfamily.</text>
</comment>
<evidence type="ECO:0000256" key="1">
    <source>
        <dbReference type="ARBA" id="ARBA00004496"/>
    </source>
</evidence>
<sequence>MMPLPKQVHCLKIVSRVCFQRATVTLLWPSKMEVEGFARKKIDAERYAAAAACHKLRLVQYKTVGGKMKRCELTMRWPEEITFVASALRRVEAERRAAALACLKLKEMELLDEDNQPLTHAKYHKEEMREAGERDRQPCHLEIPEYLEHSAREYLTQVGYPASSPLENRYPVATEMQKLWEEEEERNAITGRPYRSLSTQEAEQLSADLQEEWERAGPGLGVELPVDAHRERVVSAVESSRVIVVAGETGCGKTTRIPRFLLEGRVRGGEGAECNILVTQPRRISAVSVAHRVAHEMGPALKRSVGYQVRLESRPPEHSGGALLFLTVGVLLRKLQGNASLRGISHVVVDEVHERDVNTDLLLALLRPALRDNPNLRVVLMSATGDNQRLAQYFGGCPVVSVPGFMHPVRDRYLEEVLREMGRPPPPPEKDDATPDLDLVANVIEHIHRQGEPGAVLCFLPGWQDIKAVQKRLEEKPTFRYPLLCPVHSSMSVGDQQAVFQRPPEGRRKIVLATNIAETSITIDDIVHVVNAGSQKEQNYDTRTKVSCLDTVWISRSNVTQRRGRAGRCQPGHAYHLFPRQRLESMTTFPVPEILRTPLESLVVQAKIHSPHCKAVDFLSQVLDSPEREAVTDAVRNLQEIGVLDKTEALTPLGERVACLSCDPRLGKVLVLAALFRCVLPLLSVTACLTRDPFHNSMQNRALVSKAKEALGGSSYSDYLVFSRAVLGWRSVQQEGDRETRQDYLNRYTLSGAGLRFINGLTSQFSENLLEAGLVVRSADCQRSSSLYNQHSHQDELVKAVLLAGLYPNLIQVKRGAVTKGRFRPNSLSFRTQSGPVLIHRSSVNRGEEQFPSRWLTFFSAIKSNGNVFIRDSSAAHPLALLLLTDCDITERVNGDRVEVAFPGRSLVRCELSVQTWELLWELRSSIQTMLYRNLRPHSSANYITQDGKLISLLVELLNNTESNTDPQPNGGHSDSEVD</sequence>
<reference evidence="13" key="2">
    <citation type="submission" date="2025-08" db="UniProtKB">
        <authorList>
            <consortium name="Ensembl"/>
        </authorList>
    </citation>
    <scope>IDENTIFICATION</scope>
</reference>
<feature type="domain" description="Helicase C-terminal" evidence="12">
    <location>
        <begin position="442"/>
        <end position="610"/>
    </location>
</feature>
<name>A0A4W5RA53_9TELE</name>
<dbReference type="InterPro" id="IPR014001">
    <property type="entry name" value="Helicase_ATP-bd"/>
</dbReference>
<dbReference type="PANTHER" id="PTHR18934">
    <property type="entry name" value="ATP-DEPENDENT RNA HELICASE"/>
    <property type="match status" value="1"/>
</dbReference>
<dbReference type="GO" id="GO:0005737">
    <property type="term" value="C:cytoplasm"/>
    <property type="evidence" value="ECO:0007669"/>
    <property type="project" value="UniProtKB-SubCell"/>
</dbReference>
<reference evidence="13" key="3">
    <citation type="submission" date="2025-09" db="UniProtKB">
        <authorList>
            <consortium name="Ensembl"/>
        </authorList>
    </citation>
    <scope>IDENTIFICATION</scope>
</reference>
<dbReference type="InterPro" id="IPR001650">
    <property type="entry name" value="Helicase_C-like"/>
</dbReference>
<evidence type="ECO:0000256" key="10">
    <source>
        <dbReference type="ARBA" id="ARBA00047984"/>
    </source>
</evidence>